<dbReference type="EMBL" id="JABFDY010000015">
    <property type="protein sequence ID" value="KAF7697271.1"/>
    <property type="molecule type" value="Genomic_DNA"/>
</dbReference>
<dbReference type="InterPro" id="IPR003954">
    <property type="entry name" value="RRM_euk-type"/>
</dbReference>
<dbReference type="Proteomes" id="UP000606274">
    <property type="component" value="Unassembled WGS sequence"/>
</dbReference>
<dbReference type="SUPFAM" id="SSF54928">
    <property type="entry name" value="RNA-binding domain, RBD"/>
    <property type="match status" value="3"/>
</dbReference>
<dbReference type="Pfam" id="PF00076">
    <property type="entry name" value="RRM_1"/>
    <property type="match status" value="3"/>
</dbReference>
<reference evidence="5" key="1">
    <citation type="submission" date="2020-08" db="EMBL/GenBank/DDBJ databases">
        <title>Chromosome-level assembly of Southern catfish (Silurus meridionalis) provides insights into visual adaptation to the nocturnal and benthic lifestyles.</title>
        <authorList>
            <person name="Zhang Y."/>
            <person name="Wang D."/>
            <person name="Peng Z."/>
        </authorList>
    </citation>
    <scope>NUCLEOTIDE SEQUENCE</scope>
    <source>
        <strain evidence="5">SWU-2019-XX</strain>
        <tissue evidence="5">Muscle</tissue>
    </source>
</reference>
<dbReference type="InterPro" id="IPR012677">
    <property type="entry name" value="Nucleotide-bd_a/b_plait_sf"/>
</dbReference>
<keyword evidence="1" id="KW-0677">Repeat</keyword>
<evidence type="ECO:0000313" key="5">
    <source>
        <dbReference type="EMBL" id="KAF7697271.1"/>
    </source>
</evidence>
<evidence type="ECO:0000256" key="2">
    <source>
        <dbReference type="ARBA" id="ARBA00022884"/>
    </source>
</evidence>
<proteinExistence type="predicted"/>
<comment type="caution">
    <text evidence="5">The sequence shown here is derived from an EMBL/GenBank/DDBJ whole genome shotgun (WGS) entry which is preliminary data.</text>
</comment>
<sequence>MNFCLSTLYVGDLHPEVTESMLKDIFSHAGDVHSIWVCRDWNTDTSHGHAYVNFYNQFDAERALATLNSELLMGQPMKVMQCQRDSIMPMNNDTSLFIKNLDMETIDSMAVYDLFSCFGKILSCKVVAYKTGTKGYGCVQFESQEAANLAKERLNGKYFNDNKVLIEHFKSLEERQAEANGRLQKEIVDLCVKNLDKTINVEWLRMEFSKFGTVTKAKIITNNGRSRGFGFVRFSSSEEAMQAKSELNGQMLGQKKVSIDVAHQREKRRRNVQRIEDNQTQDQTDTYLVGFGSILS</sequence>
<dbReference type="AlphaFoldDB" id="A0A8T0AX49"/>
<evidence type="ECO:0000256" key="3">
    <source>
        <dbReference type="PROSITE-ProRule" id="PRU00176"/>
    </source>
</evidence>
<dbReference type="PANTHER" id="PTHR24012">
    <property type="entry name" value="RNA BINDING PROTEIN"/>
    <property type="match status" value="1"/>
</dbReference>
<feature type="domain" description="RRM" evidence="4">
    <location>
        <begin position="188"/>
        <end position="264"/>
    </location>
</feature>
<dbReference type="PROSITE" id="PS50102">
    <property type="entry name" value="RRM"/>
    <property type="match status" value="3"/>
</dbReference>
<dbReference type="InterPro" id="IPR035979">
    <property type="entry name" value="RBD_domain_sf"/>
</dbReference>
<name>A0A8T0AX49_SILME</name>
<dbReference type="SMART" id="SM00361">
    <property type="entry name" value="RRM_1"/>
    <property type="match status" value="3"/>
</dbReference>
<dbReference type="GO" id="GO:0003723">
    <property type="term" value="F:RNA binding"/>
    <property type="evidence" value="ECO:0007669"/>
    <property type="project" value="UniProtKB-UniRule"/>
</dbReference>
<keyword evidence="6" id="KW-1185">Reference proteome</keyword>
<gene>
    <name evidence="5" type="ORF">HF521_005689</name>
</gene>
<keyword evidence="2 3" id="KW-0694">RNA-binding</keyword>
<organism evidence="5 6">
    <name type="scientific">Silurus meridionalis</name>
    <name type="common">Southern catfish</name>
    <name type="synonym">Silurus soldatovi meridionalis</name>
    <dbReference type="NCBI Taxonomy" id="175797"/>
    <lineage>
        <taxon>Eukaryota</taxon>
        <taxon>Metazoa</taxon>
        <taxon>Chordata</taxon>
        <taxon>Craniata</taxon>
        <taxon>Vertebrata</taxon>
        <taxon>Euteleostomi</taxon>
        <taxon>Actinopterygii</taxon>
        <taxon>Neopterygii</taxon>
        <taxon>Teleostei</taxon>
        <taxon>Ostariophysi</taxon>
        <taxon>Siluriformes</taxon>
        <taxon>Siluridae</taxon>
        <taxon>Silurus</taxon>
    </lineage>
</organism>
<feature type="domain" description="RRM" evidence="4">
    <location>
        <begin position="6"/>
        <end position="84"/>
    </location>
</feature>
<evidence type="ECO:0000256" key="1">
    <source>
        <dbReference type="ARBA" id="ARBA00022737"/>
    </source>
</evidence>
<dbReference type="SMART" id="SM00360">
    <property type="entry name" value="RRM"/>
    <property type="match status" value="3"/>
</dbReference>
<evidence type="ECO:0000313" key="6">
    <source>
        <dbReference type="Proteomes" id="UP000606274"/>
    </source>
</evidence>
<dbReference type="InterPro" id="IPR000504">
    <property type="entry name" value="RRM_dom"/>
</dbReference>
<evidence type="ECO:0000259" key="4">
    <source>
        <dbReference type="PROSITE" id="PS50102"/>
    </source>
</evidence>
<accession>A0A8T0AX49</accession>
<protein>
    <recommendedName>
        <fullName evidence="4">RRM domain-containing protein</fullName>
    </recommendedName>
</protein>
<feature type="domain" description="RRM" evidence="4">
    <location>
        <begin position="94"/>
        <end position="171"/>
    </location>
</feature>
<dbReference type="Gene3D" id="3.30.70.330">
    <property type="match status" value="3"/>
</dbReference>